<name>F4QTI2_9CAUL</name>
<feature type="signal peptide" evidence="1">
    <location>
        <begin position="1"/>
        <end position="20"/>
    </location>
</feature>
<dbReference type="PANTHER" id="PTHR42951:SF17">
    <property type="entry name" value="METALLO-BETA-LACTAMASE DOMAIN-CONTAINING PROTEIN"/>
    <property type="match status" value="1"/>
</dbReference>
<dbReference type="EMBL" id="GL883080">
    <property type="protein sequence ID" value="EGF90052.1"/>
    <property type="molecule type" value="Genomic_DNA"/>
</dbReference>
<protein>
    <submittedName>
        <fullName evidence="3">Metallo-beta-lactamase L1</fullName>
        <ecNumber evidence="3">3.5.2.6</ecNumber>
    </submittedName>
</protein>
<proteinExistence type="predicted"/>
<feature type="chain" id="PRO_5003316870" evidence="1">
    <location>
        <begin position="21"/>
        <end position="308"/>
    </location>
</feature>
<dbReference type="NCBIfam" id="NF012229">
    <property type="entry name" value="bla_class_B_core"/>
    <property type="match status" value="1"/>
</dbReference>
<dbReference type="SMART" id="SM00849">
    <property type="entry name" value="Lactamase_B"/>
    <property type="match status" value="1"/>
</dbReference>
<sequence length="308" mass="32475">MVKSISLCAAVLLAGCTATAPQGLSPLADDRQVLNAEAAPLADMAAEAHWNDPFAPFKVVGNIYYVGTTGVSAWLITTPRGHFLLDGALPQTPPQIIANIQALGFDIRDVKYLLNSHAHFDHAGGLAALQRAAGATMVASAADRAVLESGRVGYGPTADISVPPVRVDRLVGQGDTLSLGGVTLTAHLTPGHTPGCTSWSMDVRGDDGELHHVFFHCSTTTGGQSLVPESYPGMIASYRATFAYIRNVKADIFLANHANFFNLADKRARQIAGDSDAFVSSTALADFNAQSERDFDAELARQQAAASQ</sequence>
<dbReference type="RefSeq" id="WP_006275253.1">
    <property type="nucleotide sequence ID" value="NZ_GL883080.1"/>
</dbReference>
<dbReference type="STRING" id="715226.ABI_44790"/>
<dbReference type="Pfam" id="PF00753">
    <property type="entry name" value="Lactamase_B"/>
    <property type="match status" value="1"/>
</dbReference>
<evidence type="ECO:0000313" key="3">
    <source>
        <dbReference type="EMBL" id="EGF90052.1"/>
    </source>
</evidence>
<organism evidence="3 4">
    <name type="scientific">Asticcacaulis biprosthecium C19</name>
    <dbReference type="NCBI Taxonomy" id="715226"/>
    <lineage>
        <taxon>Bacteria</taxon>
        <taxon>Pseudomonadati</taxon>
        <taxon>Pseudomonadota</taxon>
        <taxon>Alphaproteobacteria</taxon>
        <taxon>Caulobacterales</taxon>
        <taxon>Caulobacteraceae</taxon>
        <taxon>Asticcacaulis</taxon>
    </lineage>
</organism>
<dbReference type="AlphaFoldDB" id="F4QTI2"/>
<dbReference type="InterPro" id="IPR050855">
    <property type="entry name" value="NDM-1-like"/>
</dbReference>
<dbReference type="PANTHER" id="PTHR42951">
    <property type="entry name" value="METALLO-BETA-LACTAMASE DOMAIN-CONTAINING"/>
    <property type="match status" value="1"/>
</dbReference>
<dbReference type="PROSITE" id="PS51257">
    <property type="entry name" value="PROKAR_LIPOPROTEIN"/>
    <property type="match status" value="1"/>
</dbReference>
<dbReference type="HOGENOM" id="CLU_066441_1_0_5"/>
<dbReference type="SUPFAM" id="SSF56281">
    <property type="entry name" value="Metallo-hydrolase/oxidoreductase"/>
    <property type="match status" value="1"/>
</dbReference>
<dbReference type="GO" id="GO:0008800">
    <property type="term" value="F:beta-lactamase activity"/>
    <property type="evidence" value="ECO:0007669"/>
    <property type="project" value="UniProtKB-EC"/>
</dbReference>
<keyword evidence="3" id="KW-0378">Hydrolase</keyword>
<keyword evidence="4" id="KW-1185">Reference proteome</keyword>
<dbReference type="NCBIfam" id="NF033105">
    <property type="entry name" value="bla_subclass_B3"/>
    <property type="match status" value="1"/>
</dbReference>
<accession>F4QTI2</accession>
<evidence type="ECO:0000259" key="2">
    <source>
        <dbReference type="SMART" id="SM00849"/>
    </source>
</evidence>
<keyword evidence="1" id="KW-0732">Signal</keyword>
<dbReference type="eggNOG" id="COG0491">
    <property type="taxonomic scope" value="Bacteria"/>
</dbReference>
<dbReference type="OrthoDB" id="9773738at2"/>
<dbReference type="Gene3D" id="3.60.15.10">
    <property type="entry name" value="Ribonuclease Z/Hydroxyacylglutathione hydrolase-like"/>
    <property type="match status" value="1"/>
</dbReference>
<dbReference type="EC" id="3.5.2.6" evidence="3"/>
<dbReference type="Proteomes" id="UP000006512">
    <property type="component" value="Unassembled WGS sequence"/>
</dbReference>
<evidence type="ECO:0000256" key="1">
    <source>
        <dbReference type="SAM" id="SignalP"/>
    </source>
</evidence>
<gene>
    <name evidence="3" type="ORF">ABI_44790</name>
</gene>
<evidence type="ECO:0000313" key="4">
    <source>
        <dbReference type="Proteomes" id="UP000006512"/>
    </source>
</evidence>
<dbReference type="InterPro" id="IPR001279">
    <property type="entry name" value="Metallo-B-lactamas"/>
</dbReference>
<reference evidence="4" key="1">
    <citation type="submission" date="2011-03" db="EMBL/GenBank/DDBJ databases">
        <title>Draft genome sequence of Brevundimonas diminuta.</title>
        <authorList>
            <person name="Brown P.J.B."/>
            <person name="Buechlein A."/>
            <person name="Hemmerich C."/>
            <person name="Brun Y.V."/>
        </authorList>
    </citation>
    <scope>NUCLEOTIDE SEQUENCE [LARGE SCALE GENOMIC DNA]</scope>
    <source>
        <strain evidence="4">C19</strain>
    </source>
</reference>
<feature type="domain" description="Metallo-beta-lactamase" evidence="2">
    <location>
        <begin position="70"/>
        <end position="257"/>
    </location>
</feature>
<dbReference type="InterPro" id="IPR036866">
    <property type="entry name" value="RibonucZ/Hydroxyglut_hydro"/>
</dbReference>